<feature type="transmembrane region" description="Helical" evidence="9">
    <location>
        <begin position="103"/>
        <end position="122"/>
    </location>
</feature>
<dbReference type="EC" id="2.7.13.3" evidence="2"/>
<evidence type="ECO:0000256" key="8">
    <source>
        <dbReference type="ARBA" id="ARBA00023012"/>
    </source>
</evidence>
<feature type="domain" description="DUF7134" evidence="12">
    <location>
        <begin position="5"/>
        <end position="153"/>
    </location>
</feature>
<dbReference type="RefSeq" id="WP_345398905.1">
    <property type="nucleotide sequence ID" value="NZ_BAABHG010000010.1"/>
</dbReference>
<dbReference type="CDD" id="cd16917">
    <property type="entry name" value="HATPase_UhpB-NarQ-NarX-like"/>
    <property type="match status" value="1"/>
</dbReference>
<feature type="domain" description="Histidine kinase/HSP90-like ATPase" evidence="10">
    <location>
        <begin position="291"/>
        <end position="385"/>
    </location>
</feature>
<dbReference type="PANTHER" id="PTHR24421">
    <property type="entry name" value="NITRATE/NITRITE SENSOR PROTEIN NARX-RELATED"/>
    <property type="match status" value="1"/>
</dbReference>
<dbReference type="InterPro" id="IPR055558">
    <property type="entry name" value="DUF7134"/>
</dbReference>
<evidence type="ECO:0000256" key="9">
    <source>
        <dbReference type="SAM" id="Phobius"/>
    </source>
</evidence>
<keyword evidence="4" id="KW-0808">Transferase</keyword>
<keyword evidence="9" id="KW-1133">Transmembrane helix</keyword>
<feature type="transmembrane region" description="Helical" evidence="9">
    <location>
        <begin position="12"/>
        <end position="28"/>
    </location>
</feature>
<evidence type="ECO:0000313" key="13">
    <source>
        <dbReference type="EMBL" id="MFD2465124.1"/>
    </source>
</evidence>
<keyword evidence="9" id="KW-0472">Membrane</keyword>
<keyword evidence="9" id="KW-0812">Transmembrane</keyword>
<evidence type="ECO:0000259" key="12">
    <source>
        <dbReference type="Pfam" id="PF23539"/>
    </source>
</evidence>
<evidence type="ECO:0000256" key="7">
    <source>
        <dbReference type="ARBA" id="ARBA00022840"/>
    </source>
</evidence>
<gene>
    <name evidence="13" type="ORF">ACFSYJ_41355</name>
</gene>
<keyword evidence="7" id="KW-0067">ATP-binding</keyword>
<evidence type="ECO:0000256" key="2">
    <source>
        <dbReference type="ARBA" id="ARBA00012438"/>
    </source>
</evidence>
<reference evidence="14" key="1">
    <citation type="journal article" date="2019" name="Int. J. Syst. Evol. Microbiol.">
        <title>The Global Catalogue of Microorganisms (GCM) 10K type strain sequencing project: providing services to taxonomists for standard genome sequencing and annotation.</title>
        <authorList>
            <consortium name="The Broad Institute Genomics Platform"/>
            <consortium name="The Broad Institute Genome Sequencing Center for Infectious Disease"/>
            <person name="Wu L."/>
            <person name="Ma J."/>
        </authorList>
    </citation>
    <scope>NUCLEOTIDE SEQUENCE [LARGE SCALE GENOMIC DNA]</scope>
    <source>
        <strain evidence="14">CGMCC 4.7643</strain>
    </source>
</reference>
<evidence type="ECO:0000313" key="14">
    <source>
        <dbReference type="Proteomes" id="UP001597419"/>
    </source>
</evidence>
<evidence type="ECO:0000256" key="3">
    <source>
        <dbReference type="ARBA" id="ARBA00022553"/>
    </source>
</evidence>
<dbReference type="EMBL" id="JBHUKU010000028">
    <property type="protein sequence ID" value="MFD2465124.1"/>
    <property type="molecule type" value="Genomic_DNA"/>
</dbReference>
<feature type="domain" description="Signal transduction histidine kinase subgroup 3 dimerisation and phosphoacceptor" evidence="11">
    <location>
        <begin position="182"/>
        <end position="247"/>
    </location>
</feature>
<dbReference type="GO" id="GO:0016301">
    <property type="term" value="F:kinase activity"/>
    <property type="evidence" value="ECO:0007669"/>
    <property type="project" value="UniProtKB-KW"/>
</dbReference>
<organism evidence="13 14">
    <name type="scientific">Amycolatopsis samaneae</name>
    <dbReference type="NCBI Taxonomy" id="664691"/>
    <lineage>
        <taxon>Bacteria</taxon>
        <taxon>Bacillati</taxon>
        <taxon>Actinomycetota</taxon>
        <taxon>Actinomycetes</taxon>
        <taxon>Pseudonocardiales</taxon>
        <taxon>Pseudonocardiaceae</taxon>
        <taxon>Amycolatopsis</taxon>
    </lineage>
</organism>
<evidence type="ECO:0000256" key="6">
    <source>
        <dbReference type="ARBA" id="ARBA00022777"/>
    </source>
</evidence>
<name>A0ABW5GWK4_9PSEU</name>
<evidence type="ECO:0000256" key="1">
    <source>
        <dbReference type="ARBA" id="ARBA00000085"/>
    </source>
</evidence>
<evidence type="ECO:0000259" key="11">
    <source>
        <dbReference type="Pfam" id="PF07730"/>
    </source>
</evidence>
<dbReference type="SUPFAM" id="SSF55874">
    <property type="entry name" value="ATPase domain of HSP90 chaperone/DNA topoisomerase II/histidine kinase"/>
    <property type="match status" value="1"/>
</dbReference>
<feature type="transmembrane region" description="Helical" evidence="9">
    <location>
        <begin position="34"/>
        <end position="52"/>
    </location>
</feature>
<dbReference type="InterPro" id="IPR003594">
    <property type="entry name" value="HATPase_dom"/>
</dbReference>
<protein>
    <recommendedName>
        <fullName evidence="2">histidine kinase</fullName>
        <ecNumber evidence="2">2.7.13.3</ecNumber>
    </recommendedName>
</protein>
<dbReference type="Pfam" id="PF07730">
    <property type="entry name" value="HisKA_3"/>
    <property type="match status" value="1"/>
</dbReference>
<accession>A0ABW5GWK4</accession>
<dbReference type="PANTHER" id="PTHR24421:SF10">
    <property type="entry name" value="NITRATE_NITRITE SENSOR PROTEIN NARQ"/>
    <property type="match status" value="1"/>
</dbReference>
<dbReference type="InterPro" id="IPR050482">
    <property type="entry name" value="Sensor_HK_TwoCompSys"/>
</dbReference>
<evidence type="ECO:0000256" key="4">
    <source>
        <dbReference type="ARBA" id="ARBA00022679"/>
    </source>
</evidence>
<comment type="caution">
    <text evidence="13">The sequence shown here is derived from an EMBL/GenBank/DDBJ whole genome shotgun (WGS) entry which is preliminary data.</text>
</comment>
<evidence type="ECO:0000259" key="10">
    <source>
        <dbReference type="Pfam" id="PF02518"/>
    </source>
</evidence>
<dbReference type="InterPro" id="IPR011712">
    <property type="entry name" value="Sig_transdc_His_kin_sub3_dim/P"/>
</dbReference>
<keyword evidence="5" id="KW-0547">Nucleotide-binding</keyword>
<proteinExistence type="predicted"/>
<dbReference type="Gene3D" id="1.20.5.1930">
    <property type="match status" value="1"/>
</dbReference>
<dbReference type="Proteomes" id="UP001597419">
    <property type="component" value="Unassembled WGS sequence"/>
</dbReference>
<dbReference type="Gene3D" id="3.30.565.10">
    <property type="entry name" value="Histidine kinase-like ATPase, C-terminal domain"/>
    <property type="match status" value="1"/>
</dbReference>
<keyword evidence="6 13" id="KW-0418">Kinase</keyword>
<dbReference type="Pfam" id="PF23539">
    <property type="entry name" value="DUF7134"/>
    <property type="match status" value="1"/>
</dbReference>
<sequence>MYRLNVWLRAHPWVWDLPLYAVFVVLWPRGRSDYLPYAVLLIPYLFLLPLFWRRRYPRVTAVLIIAGVIAQYSTEIWASDRGRGDLALAVVLFNLVKRGDRRFAAAVAGCILALEISWAFVWGASWQFSVTAFLASVPLNIAAWALGEFFHAREKLTEEEGARAELAASEEKARARAAVAEERTRIARELHDVLAHSMSVIVLNAEGAKLMRHQDPESVDRTLDTISRTGRDALGELRRLLEVLHAGEAGRSPQPTVTELRALVDQVSTGGRDLDLVVTGDPGALPASAALQVYRIVQEALTNMIKHAPADATGRVEVGFGQDGARREVRIEVVNSGGTERPAPELPSSGRGLAGMAQRVEMYHGELDAGPTEDGGYRVSATLVLEDAA</sequence>
<comment type="catalytic activity">
    <reaction evidence="1">
        <text>ATP + protein L-histidine = ADP + protein N-phospho-L-histidine.</text>
        <dbReference type="EC" id="2.7.13.3"/>
    </reaction>
</comment>
<keyword evidence="14" id="KW-1185">Reference proteome</keyword>
<keyword evidence="8" id="KW-0902">Two-component regulatory system</keyword>
<evidence type="ECO:0000256" key="5">
    <source>
        <dbReference type="ARBA" id="ARBA00022741"/>
    </source>
</evidence>
<dbReference type="InterPro" id="IPR036890">
    <property type="entry name" value="HATPase_C_sf"/>
</dbReference>
<keyword evidence="3" id="KW-0597">Phosphoprotein</keyword>
<dbReference type="Pfam" id="PF02518">
    <property type="entry name" value="HATPase_c"/>
    <property type="match status" value="1"/>
</dbReference>